<dbReference type="RefSeq" id="WP_273686118.1">
    <property type="nucleotide sequence ID" value="NZ_CP117411.1"/>
</dbReference>
<keyword evidence="2" id="KW-0378">Hydrolase</keyword>
<dbReference type="EMBL" id="CP117411">
    <property type="protein sequence ID" value="WCT72164.1"/>
    <property type="molecule type" value="Genomic_DNA"/>
</dbReference>
<dbReference type="InterPro" id="IPR000639">
    <property type="entry name" value="Epox_hydrolase-like"/>
</dbReference>
<feature type="domain" description="AB hydrolase-1" evidence="1">
    <location>
        <begin position="30"/>
        <end position="268"/>
    </location>
</feature>
<evidence type="ECO:0000259" key="1">
    <source>
        <dbReference type="Pfam" id="PF00561"/>
    </source>
</evidence>
<dbReference type="PANTHER" id="PTHR43798">
    <property type="entry name" value="MONOACYLGLYCEROL LIPASE"/>
    <property type="match status" value="1"/>
</dbReference>
<keyword evidence="3" id="KW-1185">Reference proteome</keyword>
<dbReference type="PANTHER" id="PTHR43798:SF33">
    <property type="entry name" value="HYDROLASE, PUTATIVE (AFU_ORTHOLOGUE AFUA_2G14860)-RELATED"/>
    <property type="match status" value="1"/>
</dbReference>
<dbReference type="SUPFAM" id="SSF53474">
    <property type="entry name" value="alpha/beta-Hydrolases"/>
    <property type="match status" value="1"/>
</dbReference>
<proteinExistence type="predicted"/>
<name>A0ABY7TIL4_9SPHN</name>
<dbReference type="InterPro" id="IPR029058">
    <property type="entry name" value="AB_hydrolase_fold"/>
</dbReference>
<dbReference type="Gene3D" id="3.40.50.1820">
    <property type="entry name" value="alpha/beta hydrolase"/>
    <property type="match status" value="1"/>
</dbReference>
<dbReference type="PRINTS" id="PR00412">
    <property type="entry name" value="EPOXHYDRLASE"/>
</dbReference>
<gene>
    <name evidence="2" type="ORF">PQ455_10975</name>
</gene>
<sequence length="283" mass="30745">MSDVSERPPVNIVEVLSAKIAYHDVGEGDAVIMIHGGGPGATGYSNYSRNIGPLSQSNRVIVIDLPGYGGSENREIEGSIFDVLSAVVIGLMDALGIAKASIVGNSLGGGTALRTAIDHPDRVSKLVLMGPGGGLAVHSNFPTPGLMAMFTYYLGDGPSEKKLRGIIKELVYDPSLITEELFQQRLEASMRPDVVANPPLKQRKGPSAMRDDLWREPLYKVKQPVLIIWGREDRVLPIDAAFVYQKSLPNAELHVFPKCGHWAQWEKADQFNTLVGQFLGRAE</sequence>
<dbReference type="PRINTS" id="PR00111">
    <property type="entry name" value="ABHYDROLASE"/>
</dbReference>
<reference evidence="2 3" key="1">
    <citation type="submission" date="2023-02" db="EMBL/GenBank/DDBJ databases">
        <title>Genome sequence of Sphingomonas naphthae.</title>
        <authorList>
            <person name="Kim S."/>
            <person name="Heo J."/>
            <person name="Kwon S.-W."/>
        </authorList>
    </citation>
    <scope>NUCLEOTIDE SEQUENCE [LARGE SCALE GENOMIC DNA]</scope>
    <source>
        <strain evidence="2 3">KACC 18716</strain>
    </source>
</reference>
<dbReference type="Pfam" id="PF00561">
    <property type="entry name" value="Abhydrolase_1"/>
    <property type="match status" value="1"/>
</dbReference>
<organism evidence="2 3">
    <name type="scientific">Sphingomonas naphthae</name>
    <dbReference type="NCBI Taxonomy" id="1813468"/>
    <lineage>
        <taxon>Bacteria</taxon>
        <taxon>Pseudomonadati</taxon>
        <taxon>Pseudomonadota</taxon>
        <taxon>Alphaproteobacteria</taxon>
        <taxon>Sphingomonadales</taxon>
        <taxon>Sphingomonadaceae</taxon>
        <taxon>Sphingomonas</taxon>
    </lineage>
</organism>
<accession>A0ABY7TIL4</accession>
<dbReference type="Proteomes" id="UP001220395">
    <property type="component" value="Chromosome"/>
</dbReference>
<evidence type="ECO:0000313" key="2">
    <source>
        <dbReference type="EMBL" id="WCT72164.1"/>
    </source>
</evidence>
<dbReference type="InterPro" id="IPR050266">
    <property type="entry name" value="AB_hydrolase_sf"/>
</dbReference>
<dbReference type="GO" id="GO:0016787">
    <property type="term" value="F:hydrolase activity"/>
    <property type="evidence" value="ECO:0007669"/>
    <property type="project" value="UniProtKB-KW"/>
</dbReference>
<evidence type="ECO:0000313" key="3">
    <source>
        <dbReference type="Proteomes" id="UP001220395"/>
    </source>
</evidence>
<protein>
    <submittedName>
        <fullName evidence="2">Alpha/beta fold hydrolase</fullName>
    </submittedName>
</protein>
<dbReference type="InterPro" id="IPR000073">
    <property type="entry name" value="AB_hydrolase_1"/>
</dbReference>